<dbReference type="InterPro" id="IPR039060">
    <property type="entry name" value="Antitox_HigA"/>
</dbReference>
<dbReference type="GO" id="GO:0001046">
    <property type="term" value="F:core promoter sequence-specific DNA binding"/>
    <property type="evidence" value="ECO:0007669"/>
    <property type="project" value="TreeGrafter"/>
</dbReference>
<dbReference type="PANTHER" id="PTHR40455">
    <property type="entry name" value="ANTITOXIN HIGA"/>
    <property type="match status" value="1"/>
</dbReference>
<dbReference type="EMBL" id="VOPW01000001">
    <property type="protein sequence ID" value="TXC66774.1"/>
    <property type="molecule type" value="Genomic_DNA"/>
</dbReference>
<dbReference type="Proteomes" id="UP000321832">
    <property type="component" value="Unassembled WGS sequence"/>
</dbReference>
<gene>
    <name evidence="1" type="ORF">FSC37_16035</name>
</gene>
<accession>A0A5C6U1F5</accession>
<comment type="caution">
    <text evidence="1">The sequence shown here is derived from an EMBL/GenBank/DDBJ whole genome shotgun (WGS) entry which is preliminary data.</text>
</comment>
<sequence>MSTQIRVLKTDGDHAVAVARLSELMDMDPAAGTAEEAELELLALLIQSYEQTKFPPTPPDPIDAILFRMDQQRLAHKDLVPYIGSMSKVSEVLSRKRPLSLAMIRRLHAGLGIPADVLIGEGQELSVDSTVDYTKFPLAEMQERGLFGPNKRPLQSLKEYAEELVTGFFRCASGLGGQPVMMRATLHQTGARTMDEYAFKVWQACVLRKARAMTLKGTYQHGVITSEWIRNLTRLSTFESGPLLAQEYLSNHGIALVFERHFDKTYLDGAAMLDGEAPIVALTLRHDRIDNFWFALLHELIHVQRHLTASDPCIADNLDDKTRTSDQELEADREAGEALIPEAAWVTAPVRISHSTEDAVDLARQLQIHPAIIAGRVRKETENWRLLSNLISSAGKVSDLFNNQLACQ</sequence>
<keyword evidence="2" id="KW-1185">Reference proteome</keyword>
<evidence type="ECO:0000313" key="1">
    <source>
        <dbReference type="EMBL" id="TXC66774.1"/>
    </source>
</evidence>
<organism evidence="1 2">
    <name type="scientific">Piscinibacter aquaticus</name>
    <dbReference type="NCBI Taxonomy" id="392597"/>
    <lineage>
        <taxon>Bacteria</taxon>
        <taxon>Pseudomonadati</taxon>
        <taxon>Pseudomonadota</taxon>
        <taxon>Betaproteobacteria</taxon>
        <taxon>Burkholderiales</taxon>
        <taxon>Sphaerotilaceae</taxon>
        <taxon>Piscinibacter</taxon>
    </lineage>
</organism>
<proteinExistence type="predicted"/>
<name>A0A5C6U1F5_9BURK</name>
<protein>
    <submittedName>
        <fullName evidence="1">Transcriptional regulator</fullName>
    </submittedName>
</protein>
<dbReference type="GO" id="GO:0006355">
    <property type="term" value="P:regulation of DNA-templated transcription"/>
    <property type="evidence" value="ECO:0007669"/>
    <property type="project" value="InterPro"/>
</dbReference>
<reference evidence="1 2" key="1">
    <citation type="submission" date="2019-08" db="EMBL/GenBank/DDBJ databases">
        <authorList>
            <person name="Khan S.A."/>
            <person name="Jeon C.O."/>
            <person name="Jeong S.E."/>
        </authorList>
    </citation>
    <scope>NUCLEOTIDE SEQUENCE [LARGE SCALE GENOMIC DNA]</scope>
    <source>
        <strain evidence="2">IMCC1728</strain>
    </source>
</reference>
<dbReference type="AlphaFoldDB" id="A0A5C6U1F5"/>
<evidence type="ECO:0000313" key="2">
    <source>
        <dbReference type="Proteomes" id="UP000321832"/>
    </source>
</evidence>
<dbReference type="PANTHER" id="PTHR40455:SF1">
    <property type="entry name" value="ANTITOXIN HIGA"/>
    <property type="match status" value="1"/>
</dbReference>